<proteinExistence type="predicted"/>
<keyword evidence="2" id="KW-1185">Reference proteome</keyword>
<dbReference type="RefSeq" id="WP_072876583.1">
    <property type="nucleotide sequence ID" value="NZ_FQVT01000001.1"/>
</dbReference>
<dbReference type="Proteomes" id="UP000183945">
    <property type="component" value="Unassembled WGS sequence"/>
</dbReference>
<accession>A0A1M5CS31</accession>
<name>A0A1M5CS31_SALEC</name>
<dbReference type="EMBL" id="FQVT01000001">
    <property type="protein sequence ID" value="SHF57553.1"/>
    <property type="molecule type" value="Genomic_DNA"/>
</dbReference>
<organism evidence="1 2">
    <name type="scientific">Salegentibacter echinorum</name>
    <dbReference type="NCBI Taxonomy" id="1073325"/>
    <lineage>
        <taxon>Bacteria</taxon>
        <taxon>Pseudomonadati</taxon>
        <taxon>Bacteroidota</taxon>
        <taxon>Flavobacteriia</taxon>
        <taxon>Flavobacteriales</taxon>
        <taxon>Flavobacteriaceae</taxon>
        <taxon>Salegentibacter</taxon>
    </lineage>
</organism>
<gene>
    <name evidence="1" type="ORF">SAMN05444483_101645</name>
</gene>
<reference evidence="2" key="1">
    <citation type="submission" date="2016-11" db="EMBL/GenBank/DDBJ databases">
        <authorList>
            <person name="Varghese N."/>
            <person name="Submissions S."/>
        </authorList>
    </citation>
    <scope>NUCLEOTIDE SEQUENCE [LARGE SCALE GENOMIC DNA]</scope>
    <source>
        <strain evidence="2">DSM 24579</strain>
    </source>
</reference>
<evidence type="ECO:0000313" key="2">
    <source>
        <dbReference type="Proteomes" id="UP000183945"/>
    </source>
</evidence>
<evidence type="ECO:0000313" key="1">
    <source>
        <dbReference type="EMBL" id="SHF57553.1"/>
    </source>
</evidence>
<dbReference type="OrthoDB" id="1493788at2"/>
<protein>
    <submittedName>
        <fullName evidence="1">Uncharacterized protein</fullName>
    </submittedName>
</protein>
<sequence>MNSILCKMLIVFFAANSWVSVTTPKIQNKTISECLLQKSCVIVVQEVPLTEDKILKFMKSRMATFELKRRMKSQANKYENLIQEFYKKRKGLLQNHGWDVDDFEDTESRIYAAINAMETKASLKSEADFKKEIAEVEANSYLSQKQKAETIKLLKLDRNNIKETFINPSRTDWPAVKIYKNKLEHLTNYINGNRPDAPVIE</sequence>
<dbReference type="AlphaFoldDB" id="A0A1M5CS31"/>